<accession>A0A8H3VKH2</accession>
<dbReference type="AlphaFoldDB" id="A0A8H3VKH2"/>
<feature type="region of interest" description="Disordered" evidence="1">
    <location>
        <begin position="47"/>
        <end position="67"/>
    </location>
</feature>
<keyword evidence="3" id="KW-1185">Reference proteome</keyword>
<comment type="caution">
    <text evidence="2">The sequence shown here is derived from an EMBL/GenBank/DDBJ whole genome shotgun (WGS) entry which is preliminary data.</text>
</comment>
<organism evidence="2 3">
    <name type="scientific">Venturia inaequalis</name>
    <name type="common">Apple scab fungus</name>
    <dbReference type="NCBI Taxonomy" id="5025"/>
    <lineage>
        <taxon>Eukaryota</taxon>
        <taxon>Fungi</taxon>
        <taxon>Dikarya</taxon>
        <taxon>Ascomycota</taxon>
        <taxon>Pezizomycotina</taxon>
        <taxon>Dothideomycetes</taxon>
        <taxon>Pleosporomycetidae</taxon>
        <taxon>Venturiales</taxon>
        <taxon>Venturiaceae</taxon>
        <taxon>Venturia</taxon>
    </lineage>
</organism>
<sequence>MIIIDISHPARLKKLSRQTSNFENAIRRRPTHHERLNDSIAKSLPVHSTTPVRTRELSPVGDSMTKDSTTLIDKSKFEEELQKRRDPAWQAERCAPVIPARSGGSESAIEGGICHGKRRRKVSWKDGRIVIDWKEAGEESGSRKKQEDKEASQKRADEQQRRLRGADERHRSQHQISRESAGSKQTSPERSIASDIDAQSSRAKSLPRGEVLRAKIEAMEEKRKTRAQAARKNRLAGLRRCILKWLPL</sequence>
<evidence type="ECO:0000256" key="1">
    <source>
        <dbReference type="SAM" id="MobiDB-lite"/>
    </source>
</evidence>
<dbReference type="Proteomes" id="UP000490939">
    <property type="component" value="Unassembled WGS sequence"/>
</dbReference>
<name>A0A8H3VKH2_VENIN</name>
<evidence type="ECO:0000313" key="2">
    <source>
        <dbReference type="EMBL" id="KAE9990824.1"/>
    </source>
</evidence>
<evidence type="ECO:0000313" key="3">
    <source>
        <dbReference type="Proteomes" id="UP000490939"/>
    </source>
</evidence>
<feature type="compositionally biased region" description="Polar residues" evidence="1">
    <location>
        <begin position="174"/>
        <end position="189"/>
    </location>
</feature>
<gene>
    <name evidence="2" type="ORF">EG327_000915</name>
</gene>
<proteinExistence type="predicted"/>
<reference evidence="2 3" key="1">
    <citation type="submission" date="2019-07" db="EMBL/GenBank/DDBJ databases">
        <title>Venturia inaequalis Genome Resource.</title>
        <authorList>
            <person name="Lichtner F.J."/>
        </authorList>
    </citation>
    <scope>NUCLEOTIDE SEQUENCE [LARGE SCALE GENOMIC DNA]</scope>
    <source>
        <strain evidence="2 3">DMI_063113</strain>
    </source>
</reference>
<dbReference type="EMBL" id="WNWR01000120">
    <property type="protein sequence ID" value="KAE9990824.1"/>
    <property type="molecule type" value="Genomic_DNA"/>
</dbReference>
<protein>
    <submittedName>
        <fullName evidence="2">Uncharacterized protein</fullName>
    </submittedName>
</protein>
<feature type="compositionally biased region" description="Basic and acidic residues" evidence="1">
    <location>
        <begin position="136"/>
        <end position="170"/>
    </location>
</feature>
<feature type="region of interest" description="Disordered" evidence="1">
    <location>
        <begin position="136"/>
        <end position="208"/>
    </location>
</feature>